<proteinExistence type="predicted"/>
<dbReference type="PANTHER" id="PTHR42730">
    <property type="entry name" value="2-OXOGLUTARATE SYNTHASE SUBUNIT KORC"/>
    <property type="match status" value="1"/>
</dbReference>
<evidence type="ECO:0000313" key="4">
    <source>
        <dbReference type="Proteomes" id="UP000005435"/>
    </source>
</evidence>
<dbReference type="RefSeq" id="WP_014254610.1">
    <property type="nucleotide sequence ID" value="NC_016627.1"/>
</dbReference>
<dbReference type="eggNOG" id="COG1014">
    <property type="taxonomic scope" value="Bacteria"/>
</dbReference>
<dbReference type="OrthoDB" id="9789125at2"/>
<sequence precursor="true">MKHQDVIIAGFGGQGILSAGRILAQAGMLENKNVSWFPSYGPEMRGGTASCNVIISEEAVGSPIINVATSLIVMNGPSLDKFEKMVASGGIIIADSSLVERAPERDDVSVYRIPATKTALDMGSGTFATIILLGKLIAATNIVSKESFIEALKKTLPEKKHYMIPDEIKALEYGMEF</sequence>
<keyword evidence="4" id="KW-1185">Reference proteome</keyword>
<dbReference type="Gene3D" id="3.40.920.10">
    <property type="entry name" value="Pyruvate-ferredoxin oxidoreductase, PFOR, domain III"/>
    <property type="match status" value="1"/>
</dbReference>
<dbReference type="SUPFAM" id="SSF53323">
    <property type="entry name" value="Pyruvate-ferredoxin oxidoreductase, PFOR, domain III"/>
    <property type="match status" value="1"/>
</dbReference>
<keyword evidence="1" id="KW-0560">Oxidoreductase</keyword>
<accession>G8M0F1</accession>
<dbReference type="STRING" id="720554.Clocl_1345"/>
<dbReference type="GO" id="GO:0016903">
    <property type="term" value="F:oxidoreductase activity, acting on the aldehyde or oxo group of donors"/>
    <property type="evidence" value="ECO:0007669"/>
    <property type="project" value="InterPro"/>
</dbReference>
<dbReference type="Pfam" id="PF01558">
    <property type="entry name" value="POR"/>
    <property type="match status" value="1"/>
</dbReference>
<dbReference type="PANTHER" id="PTHR42730:SF1">
    <property type="entry name" value="2-OXOGLUTARATE SYNTHASE SUBUNIT KORC"/>
    <property type="match status" value="1"/>
</dbReference>
<feature type="domain" description="Pyruvate/ketoisovalerate oxidoreductase catalytic" evidence="2">
    <location>
        <begin position="12"/>
        <end position="176"/>
    </location>
</feature>
<dbReference type="HOGENOM" id="CLU_087284_0_1_9"/>
<evidence type="ECO:0000259" key="2">
    <source>
        <dbReference type="Pfam" id="PF01558"/>
    </source>
</evidence>
<dbReference type="InterPro" id="IPR019752">
    <property type="entry name" value="Pyrv/ketoisovalerate_OxRed_cat"/>
</dbReference>
<gene>
    <name evidence="3" type="ordered locus">Clocl_1345</name>
</gene>
<dbReference type="EMBL" id="CP003065">
    <property type="protein sequence ID" value="AEV67996.1"/>
    <property type="molecule type" value="Genomic_DNA"/>
</dbReference>
<dbReference type="InterPro" id="IPR002869">
    <property type="entry name" value="Pyrv_flavodox_OxRed_cen"/>
</dbReference>
<evidence type="ECO:0000256" key="1">
    <source>
        <dbReference type="ARBA" id="ARBA00023002"/>
    </source>
</evidence>
<reference evidence="3 4" key="2">
    <citation type="journal article" date="2012" name="Stand. Genomic Sci.">
        <title>Complete Genome Sequence of Clostridium clariflavum DSM 19732.</title>
        <authorList>
            <person name="Izquierdo J.A."/>
            <person name="Goodwin L."/>
            <person name="Davenport K.W."/>
            <person name="Teshima H."/>
            <person name="Bruce D."/>
            <person name="Detter C."/>
            <person name="Tapia R."/>
            <person name="Han S."/>
            <person name="Land M."/>
            <person name="Hauser L."/>
            <person name="Jeffries C.D."/>
            <person name="Han J."/>
            <person name="Pitluck S."/>
            <person name="Nolan M."/>
            <person name="Chen A."/>
            <person name="Huntemann M."/>
            <person name="Mavromatis K."/>
            <person name="Mikhailova N."/>
            <person name="Liolios K."/>
            <person name="Woyke T."/>
            <person name="Lynd L.R."/>
        </authorList>
    </citation>
    <scope>NUCLEOTIDE SEQUENCE [LARGE SCALE GENOMIC DNA]</scope>
    <source>
        <strain evidence="4">DSM 19732 / NBRC 101661 / EBR45</strain>
    </source>
</reference>
<evidence type="ECO:0000313" key="3">
    <source>
        <dbReference type="EMBL" id="AEV67996.1"/>
    </source>
</evidence>
<name>G8M0F1_ACECE</name>
<dbReference type="Proteomes" id="UP000005435">
    <property type="component" value="Chromosome"/>
</dbReference>
<dbReference type="AlphaFoldDB" id="G8M0F1"/>
<reference evidence="4" key="1">
    <citation type="submission" date="2011-12" db="EMBL/GenBank/DDBJ databases">
        <title>Complete sequence of Clostridium clariflavum DSM 19732.</title>
        <authorList>
            <consortium name="US DOE Joint Genome Institute"/>
            <person name="Lucas S."/>
            <person name="Han J."/>
            <person name="Lapidus A."/>
            <person name="Cheng J.-F."/>
            <person name="Goodwin L."/>
            <person name="Pitluck S."/>
            <person name="Peters L."/>
            <person name="Teshima H."/>
            <person name="Detter J.C."/>
            <person name="Han C."/>
            <person name="Tapia R."/>
            <person name="Land M."/>
            <person name="Hauser L."/>
            <person name="Kyrpides N."/>
            <person name="Ivanova N."/>
            <person name="Pagani I."/>
            <person name="Kitzmiller T."/>
            <person name="Lynd L."/>
            <person name="Izquierdo J."/>
            <person name="Woyke T."/>
        </authorList>
    </citation>
    <scope>NUCLEOTIDE SEQUENCE [LARGE SCALE GENOMIC DNA]</scope>
    <source>
        <strain evidence="4">DSM 19732 / NBRC 101661 / EBR45</strain>
    </source>
</reference>
<organism evidence="3 4">
    <name type="scientific">Acetivibrio clariflavus (strain DSM 19732 / NBRC 101661 / EBR45)</name>
    <name type="common">Clostridium clariflavum</name>
    <dbReference type="NCBI Taxonomy" id="720554"/>
    <lineage>
        <taxon>Bacteria</taxon>
        <taxon>Bacillati</taxon>
        <taxon>Bacillota</taxon>
        <taxon>Clostridia</taxon>
        <taxon>Eubacteriales</taxon>
        <taxon>Oscillospiraceae</taxon>
        <taxon>Acetivibrio</taxon>
    </lineage>
</organism>
<dbReference type="KEGG" id="ccl:Clocl_1345"/>
<dbReference type="InterPro" id="IPR052554">
    <property type="entry name" value="2-oxoglutarate_synth_KorC"/>
</dbReference>
<protein>
    <submittedName>
        <fullName evidence="3">2-oxoacid:ferredoxin oxidoreductase, gamma subunit</fullName>
    </submittedName>
</protein>